<dbReference type="InterPro" id="IPR051803">
    <property type="entry name" value="TA_system_RelE-like_toxin"/>
</dbReference>
<comment type="caution">
    <text evidence="3">The sequence shown here is derived from an EMBL/GenBank/DDBJ whole genome shotgun (WGS) entry which is preliminary data.</text>
</comment>
<dbReference type="Pfam" id="PF05016">
    <property type="entry name" value="ParE_toxin"/>
    <property type="match status" value="1"/>
</dbReference>
<dbReference type="InterPro" id="IPR035093">
    <property type="entry name" value="RelE/ParE_toxin_dom_sf"/>
</dbReference>
<dbReference type="EMBL" id="BAABKI010000027">
    <property type="protein sequence ID" value="GAA5177892.1"/>
    <property type="molecule type" value="Genomic_DNA"/>
</dbReference>
<sequence length="108" mass="12290">MSHHVQLTRSAAADLRELYDFIADTDSPAAADGVLDRLQARMQSLSEFPVRGGHPKELLELGIRDYRQLVEPPARILYRLHGNRVVIYLIADSRRDMQRLLARRLLGG</sequence>
<dbReference type="Proteomes" id="UP001500074">
    <property type="component" value="Unassembled WGS sequence"/>
</dbReference>
<keyword evidence="2" id="KW-1277">Toxin-antitoxin system</keyword>
<dbReference type="Gene3D" id="3.30.2310.20">
    <property type="entry name" value="RelE-like"/>
    <property type="match status" value="1"/>
</dbReference>
<protein>
    <recommendedName>
        <fullName evidence="5">Type II toxin-antitoxin system RelE/ParE family toxin</fullName>
    </recommendedName>
</protein>
<dbReference type="PANTHER" id="PTHR33755">
    <property type="entry name" value="TOXIN PARE1-RELATED"/>
    <property type="match status" value="1"/>
</dbReference>
<evidence type="ECO:0000256" key="1">
    <source>
        <dbReference type="ARBA" id="ARBA00006226"/>
    </source>
</evidence>
<accession>A0ABP9RIA1</accession>
<reference evidence="4" key="1">
    <citation type="journal article" date="2019" name="Int. J. Syst. Evol. Microbiol.">
        <title>The Global Catalogue of Microorganisms (GCM) 10K type strain sequencing project: providing services to taxonomists for standard genome sequencing and annotation.</title>
        <authorList>
            <consortium name="The Broad Institute Genomics Platform"/>
            <consortium name="The Broad Institute Genome Sequencing Center for Infectious Disease"/>
            <person name="Wu L."/>
            <person name="Ma J."/>
        </authorList>
    </citation>
    <scope>NUCLEOTIDE SEQUENCE [LARGE SCALE GENOMIC DNA]</scope>
    <source>
        <strain evidence="4">JCM 18472</strain>
    </source>
</reference>
<organism evidence="3 4">
    <name type="scientific">Modicisalibacter zincidurans</name>
    <dbReference type="NCBI Taxonomy" id="1178777"/>
    <lineage>
        <taxon>Bacteria</taxon>
        <taxon>Pseudomonadati</taxon>
        <taxon>Pseudomonadota</taxon>
        <taxon>Gammaproteobacteria</taxon>
        <taxon>Oceanospirillales</taxon>
        <taxon>Halomonadaceae</taxon>
        <taxon>Modicisalibacter</taxon>
    </lineage>
</organism>
<name>A0ABP9RIA1_9GAMM</name>
<keyword evidence="4" id="KW-1185">Reference proteome</keyword>
<dbReference type="InterPro" id="IPR007712">
    <property type="entry name" value="RelE/ParE_toxin"/>
</dbReference>
<evidence type="ECO:0000256" key="2">
    <source>
        <dbReference type="ARBA" id="ARBA00022649"/>
    </source>
</evidence>
<gene>
    <name evidence="3" type="ORF">GCM10023342_27020</name>
</gene>
<proteinExistence type="inferred from homology"/>
<evidence type="ECO:0008006" key="5">
    <source>
        <dbReference type="Google" id="ProtNLM"/>
    </source>
</evidence>
<comment type="similarity">
    <text evidence="1">Belongs to the RelE toxin family.</text>
</comment>
<evidence type="ECO:0000313" key="3">
    <source>
        <dbReference type="EMBL" id="GAA5177892.1"/>
    </source>
</evidence>
<evidence type="ECO:0000313" key="4">
    <source>
        <dbReference type="Proteomes" id="UP001500074"/>
    </source>
</evidence>
<dbReference type="SUPFAM" id="SSF143011">
    <property type="entry name" value="RelE-like"/>
    <property type="match status" value="1"/>
</dbReference>
<dbReference type="RefSeq" id="WP_031385220.1">
    <property type="nucleotide sequence ID" value="NZ_BAABKI010000027.1"/>
</dbReference>